<sequence>MVRLVSSQELAQHNTQEDCWVIIHGKVYDLTKFLPEHPGGIKVITRWAGQDATPSFESIHPPDIVDHYLGPEVFIGEIDKSTLSVTKVESEEEKQRRAAHAKKPALDEMLNIFDFEGVAKQVLKPDAWAYYSSGADDEITLRENHNAFHRLWLRPRVMVNVTNIDMSTTFLGTKTSIPVYISATALGRLGHPEGEVVLTRASHSEGIIQMIPTLASCSFNEMINNRGRGQAQWFQLYVNKDRKVTEKLVRNAEEKGVKALFITVDAPQLGGSLFDRLFIIRGKAIRSQTSFG</sequence>
<dbReference type="GO" id="GO:0016491">
    <property type="term" value="F:oxidoreductase activity"/>
    <property type="evidence" value="ECO:0007669"/>
    <property type="project" value="UniProtKB-KW"/>
</dbReference>
<dbReference type="Pfam" id="PF01070">
    <property type="entry name" value="FMN_dh"/>
    <property type="match status" value="1"/>
</dbReference>
<dbReference type="Pfam" id="PF00173">
    <property type="entry name" value="Cyt-b5"/>
    <property type="match status" value="1"/>
</dbReference>
<feature type="domain" description="FMN hydroxy acid dehydrogenase" evidence="8">
    <location>
        <begin position="104"/>
        <end position="292"/>
    </location>
</feature>
<evidence type="ECO:0000256" key="2">
    <source>
        <dbReference type="ARBA" id="ARBA00022617"/>
    </source>
</evidence>
<evidence type="ECO:0000313" key="10">
    <source>
        <dbReference type="Proteomes" id="UP000274822"/>
    </source>
</evidence>
<evidence type="ECO:0000256" key="1">
    <source>
        <dbReference type="ARBA" id="ARBA00001917"/>
    </source>
</evidence>
<dbReference type="InterPro" id="IPR036400">
    <property type="entry name" value="Cyt_B5-like_heme/steroid_sf"/>
</dbReference>
<keyword evidence="5 6" id="KW-0408">Iron</keyword>
<dbReference type="PANTHER" id="PTHR10578">
    <property type="entry name" value="S -2-HYDROXY-ACID OXIDASE-RELATED"/>
    <property type="match status" value="1"/>
</dbReference>
<keyword evidence="3 6" id="KW-0479">Metal-binding</keyword>
<dbReference type="SMART" id="SM01117">
    <property type="entry name" value="Cyt-b5"/>
    <property type="match status" value="1"/>
</dbReference>
<dbReference type="Gene3D" id="3.20.20.70">
    <property type="entry name" value="Aldolase class I"/>
    <property type="match status" value="1"/>
</dbReference>
<accession>A0A433QR97</accession>
<reference evidence="9 10" key="1">
    <citation type="journal article" date="2018" name="New Phytol.">
        <title>Phylogenomics of Endogonaceae and evolution of mycorrhizas within Mucoromycota.</title>
        <authorList>
            <person name="Chang Y."/>
            <person name="Desiro A."/>
            <person name="Na H."/>
            <person name="Sandor L."/>
            <person name="Lipzen A."/>
            <person name="Clum A."/>
            <person name="Barry K."/>
            <person name="Grigoriev I.V."/>
            <person name="Martin F.M."/>
            <person name="Stajich J.E."/>
            <person name="Smith M.E."/>
            <person name="Bonito G."/>
            <person name="Spatafora J.W."/>
        </authorList>
    </citation>
    <scope>NUCLEOTIDE SEQUENCE [LARGE SCALE GENOMIC DNA]</scope>
    <source>
        <strain evidence="9 10">AD002</strain>
    </source>
</reference>
<keyword evidence="4" id="KW-0560">Oxidoreductase</keyword>
<dbReference type="PRINTS" id="PR00363">
    <property type="entry name" value="CYTOCHROMEB5"/>
</dbReference>
<evidence type="ECO:0000256" key="4">
    <source>
        <dbReference type="ARBA" id="ARBA00023002"/>
    </source>
</evidence>
<dbReference type="InterPro" id="IPR000262">
    <property type="entry name" value="FMN-dep_DH"/>
</dbReference>
<dbReference type="InterPro" id="IPR037396">
    <property type="entry name" value="FMN_HAD"/>
</dbReference>
<proteinExistence type="inferred from homology"/>
<evidence type="ECO:0000259" key="8">
    <source>
        <dbReference type="PROSITE" id="PS51349"/>
    </source>
</evidence>
<dbReference type="InterPro" id="IPR013785">
    <property type="entry name" value="Aldolase_TIM"/>
</dbReference>
<dbReference type="InterPro" id="IPR018506">
    <property type="entry name" value="Cyt_B5_heme-BS"/>
</dbReference>
<feature type="domain" description="Cytochrome b5 heme-binding" evidence="7">
    <location>
        <begin position="2"/>
        <end position="79"/>
    </location>
</feature>
<dbReference type="PANTHER" id="PTHR10578:SF148">
    <property type="entry name" value="L-LACTATE DEHYDROGENASE (CYTOCHROME)"/>
    <property type="match status" value="1"/>
</dbReference>
<dbReference type="EMBL" id="RBNJ01002170">
    <property type="protein sequence ID" value="RUS32314.1"/>
    <property type="molecule type" value="Genomic_DNA"/>
</dbReference>
<comment type="cofactor">
    <cofactor evidence="1">
        <name>FMN</name>
        <dbReference type="ChEBI" id="CHEBI:58210"/>
    </cofactor>
</comment>
<dbReference type="SUPFAM" id="SSF51395">
    <property type="entry name" value="FMN-linked oxidoreductases"/>
    <property type="match status" value="1"/>
</dbReference>
<comment type="caution">
    <text evidence="9">The sequence shown here is derived from an EMBL/GenBank/DDBJ whole genome shotgun (WGS) entry which is preliminary data.</text>
</comment>
<dbReference type="AlphaFoldDB" id="A0A433QR97"/>
<dbReference type="PROSITE" id="PS51349">
    <property type="entry name" value="FMN_HYDROXY_ACID_DH_2"/>
    <property type="match status" value="1"/>
</dbReference>
<dbReference type="Gene3D" id="3.10.120.10">
    <property type="entry name" value="Cytochrome b5-like heme/steroid binding domain"/>
    <property type="match status" value="1"/>
</dbReference>
<dbReference type="PROSITE" id="PS00191">
    <property type="entry name" value="CYTOCHROME_B5_1"/>
    <property type="match status" value="1"/>
</dbReference>
<dbReference type="SUPFAM" id="SSF55856">
    <property type="entry name" value="Cytochrome b5-like heme/steroid binding domain"/>
    <property type="match status" value="1"/>
</dbReference>
<name>A0A433QR97_9FUNG</name>
<gene>
    <name evidence="9" type="ORF">BC938DRAFT_475767</name>
</gene>
<evidence type="ECO:0000256" key="5">
    <source>
        <dbReference type="ARBA" id="ARBA00023004"/>
    </source>
</evidence>
<keyword evidence="10" id="KW-1185">Reference proteome</keyword>
<dbReference type="GO" id="GO:0046872">
    <property type="term" value="F:metal ion binding"/>
    <property type="evidence" value="ECO:0007669"/>
    <property type="project" value="UniProtKB-UniRule"/>
</dbReference>
<dbReference type="GO" id="GO:0020037">
    <property type="term" value="F:heme binding"/>
    <property type="evidence" value="ECO:0007669"/>
    <property type="project" value="UniProtKB-UniRule"/>
</dbReference>
<evidence type="ECO:0000256" key="3">
    <source>
        <dbReference type="ARBA" id="ARBA00022723"/>
    </source>
</evidence>
<dbReference type="FunFam" id="3.10.120.10:FF:000009">
    <property type="entry name" value="Cytochrome b2, mitochondrial, putative"/>
    <property type="match status" value="1"/>
</dbReference>
<protein>
    <submittedName>
        <fullName evidence="9">FMN-dependent dehydrogenase-domain-containing protein</fullName>
    </submittedName>
</protein>
<evidence type="ECO:0000256" key="6">
    <source>
        <dbReference type="RuleBase" id="RU362121"/>
    </source>
</evidence>
<organism evidence="9 10">
    <name type="scientific">Jimgerdemannia flammicorona</name>
    <dbReference type="NCBI Taxonomy" id="994334"/>
    <lineage>
        <taxon>Eukaryota</taxon>
        <taxon>Fungi</taxon>
        <taxon>Fungi incertae sedis</taxon>
        <taxon>Mucoromycota</taxon>
        <taxon>Mucoromycotina</taxon>
        <taxon>Endogonomycetes</taxon>
        <taxon>Endogonales</taxon>
        <taxon>Endogonaceae</taxon>
        <taxon>Jimgerdemannia</taxon>
    </lineage>
</organism>
<keyword evidence="2 6" id="KW-0349">Heme</keyword>
<dbReference type="InterPro" id="IPR001199">
    <property type="entry name" value="Cyt_B5-like_heme/steroid-bd"/>
</dbReference>
<evidence type="ECO:0000313" key="9">
    <source>
        <dbReference type="EMBL" id="RUS32314.1"/>
    </source>
</evidence>
<comment type="similarity">
    <text evidence="6">Belongs to the cytochrome b5 family.</text>
</comment>
<evidence type="ECO:0000259" key="7">
    <source>
        <dbReference type="PROSITE" id="PS50255"/>
    </source>
</evidence>
<dbReference type="Proteomes" id="UP000274822">
    <property type="component" value="Unassembled WGS sequence"/>
</dbReference>
<dbReference type="PROSITE" id="PS50255">
    <property type="entry name" value="CYTOCHROME_B5_2"/>
    <property type="match status" value="1"/>
</dbReference>